<gene>
    <name evidence="2" type="ORF">DRW42_09770</name>
</gene>
<dbReference type="SUPFAM" id="SSF50370">
    <property type="entry name" value="Ricin B-like lectins"/>
    <property type="match status" value="1"/>
</dbReference>
<dbReference type="PANTHER" id="PTHR37834">
    <property type="entry name" value="GDSL-LIKE LIPASE/ACYLHYDROLASE DOMAIN PROTEIN (AFU_ORTHOLOGUE AFUA_2G00620)"/>
    <property type="match status" value="1"/>
</dbReference>
<dbReference type="Proteomes" id="UP000252081">
    <property type="component" value="Unassembled WGS sequence"/>
</dbReference>
<evidence type="ECO:0000313" key="2">
    <source>
        <dbReference type="EMBL" id="RBQ07880.1"/>
    </source>
</evidence>
<accession>A0A366L267</accession>
<dbReference type="Pfam" id="PF17996">
    <property type="entry name" value="CE2_N"/>
    <property type="match status" value="1"/>
</dbReference>
<dbReference type="InterPro" id="IPR013830">
    <property type="entry name" value="SGNH_hydro"/>
</dbReference>
<sequence>MIDKITKPHGGWQLLFPGFGHLCSRPIQVVKQMVFQLFACLSMVTLLCNCSKISQEPSMASPGIKSISESSTKQALSALAGSGDPSDSNIRYFGRWDSSNSSQYVSYWGGAYVRVKFTGTTVKIKVGTATNYYAKIDNGAWISYLNANGTINLTPSPLVNGTHTVTVAQGKDYNYVFNFQGFILDAGATTSVPDVSGNIIEYIGDSITAGYAAGSGGQANVSAYGWVCSEALGAEHTQIAYPGVTLVSGYTTNPGMDVQYFKLQNPSYPSSSNWDFTKYTPKLIVVNLGTNDNNQSVPDNIFQNNYTTFLANIRAKFVNAEIFVMRTFIGVKATPTLAAVNARIAAGDTKVHYINTTGWLTSTDYSDGLHPNVSGHIKAANLLKPILAPYLGGSPALANGTYKIINRNSGLAIDAQAQGIINGTSIQQWTYNGQNNQRWTVTDLGGGQYRIVGLQSGKSLDVSGQSSADGAKLQLYTSTSGNNQKWIITPTSGGYYTVKGVQSNKLMEVASNSTVTGALIQIWSDAGTNSQQWAFQAP</sequence>
<evidence type="ECO:0000313" key="3">
    <source>
        <dbReference type="Proteomes" id="UP000252081"/>
    </source>
</evidence>
<proteinExistence type="predicted"/>
<organism evidence="2 3">
    <name type="scientific">Pedobacter miscanthi</name>
    <dbReference type="NCBI Taxonomy" id="2259170"/>
    <lineage>
        <taxon>Bacteria</taxon>
        <taxon>Pseudomonadati</taxon>
        <taxon>Bacteroidota</taxon>
        <taxon>Sphingobacteriia</taxon>
        <taxon>Sphingobacteriales</taxon>
        <taxon>Sphingobacteriaceae</taxon>
        <taxon>Pedobacter</taxon>
    </lineage>
</organism>
<dbReference type="CDD" id="cd01831">
    <property type="entry name" value="Endoglucanase_E_like"/>
    <property type="match status" value="1"/>
</dbReference>
<keyword evidence="3" id="KW-1185">Reference proteome</keyword>
<dbReference type="InterPro" id="IPR037461">
    <property type="entry name" value="CtCE2-like_dom"/>
</dbReference>
<dbReference type="InterPro" id="IPR040794">
    <property type="entry name" value="CE2_N"/>
</dbReference>
<dbReference type="Gene3D" id="2.80.10.50">
    <property type="match status" value="3"/>
</dbReference>
<feature type="domain" description="Ricin B lectin" evidence="1">
    <location>
        <begin position="399"/>
        <end position="536"/>
    </location>
</feature>
<dbReference type="Gene3D" id="3.40.50.1110">
    <property type="entry name" value="SGNH hydrolase"/>
    <property type="match status" value="1"/>
</dbReference>
<dbReference type="InterPro" id="IPR000772">
    <property type="entry name" value="Ricin_B_lectin"/>
</dbReference>
<dbReference type="CDD" id="cd00161">
    <property type="entry name" value="beta-trefoil_Ricin-like"/>
    <property type="match status" value="1"/>
</dbReference>
<dbReference type="InterPro" id="IPR052762">
    <property type="entry name" value="PCW_deacetylase/CE"/>
</dbReference>
<dbReference type="AlphaFoldDB" id="A0A366L267"/>
<dbReference type="PROSITE" id="PS50231">
    <property type="entry name" value="RICIN_B_LECTIN"/>
    <property type="match status" value="1"/>
</dbReference>
<dbReference type="SMART" id="SM00458">
    <property type="entry name" value="RICIN"/>
    <property type="match status" value="1"/>
</dbReference>
<evidence type="ECO:0000259" key="1">
    <source>
        <dbReference type="SMART" id="SM00458"/>
    </source>
</evidence>
<dbReference type="Pfam" id="PF13472">
    <property type="entry name" value="Lipase_GDSL_2"/>
    <property type="match status" value="1"/>
</dbReference>
<protein>
    <recommendedName>
        <fullName evidence="1">Ricin B lectin domain-containing protein</fullName>
    </recommendedName>
</protein>
<dbReference type="Pfam" id="PF14200">
    <property type="entry name" value="RicinB_lectin_2"/>
    <property type="match status" value="2"/>
</dbReference>
<dbReference type="Gene3D" id="2.60.120.260">
    <property type="entry name" value="Galactose-binding domain-like"/>
    <property type="match status" value="1"/>
</dbReference>
<dbReference type="EMBL" id="QNQU01000007">
    <property type="protein sequence ID" value="RBQ07880.1"/>
    <property type="molecule type" value="Genomic_DNA"/>
</dbReference>
<dbReference type="SUPFAM" id="SSF52266">
    <property type="entry name" value="SGNH hydrolase"/>
    <property type="match status" value="1"/>
</dbReference>
<dbReference type="PANTHER" id="PTHR37834:SF2">
    <property type="entry name" value="ESTERASE, SGNH HYDROLASE-TYPE"/>
    <property type="match status" value="1"/>
</dbReference>
<comment type="caution">
    <text evidence="2">The sequence shown here is derived from an EMBL/GenBank/DDBJ whole genome shotgun (WGS) entry which is preliminary data.</text>
</comment>
<reference evidence="2 3" key="1">
    <citation type="submission" date="2018-07" db="EMBL/GenBank/DDBJ databases">
        <title>A draft genome of a endophytic bacteria, a new species of Pedobacter.</title>
        <authorList>
            <person name="Zhang Z.D."/>
            <person name="Chen Z.J."/>
        </authorList>
    </citation>
    <scope>NUCLEOTIDE SEQUENCE [LARGE SCALE GENOMIC DNA]</scope>
    <source>
        <strain evidence="2 3">RS10</strain>
    </source>
</reference>
<dbReference type="GO" id="GO:0052689">
    <property type="term" value="F:carboxylic ester hydrolase activity"/>
    <property type="evidence" value="ECO:0007669"/>
    <property type="project" value="InterPro"/>
</dbReference>
<dbReference type="InterPro" id="IPR036514">
    <property type="entry name" value="SGNH_hydro_sf"/>
</dbReference>
<name>A0A366L267_9SPHI</name>
<dbReference type="InterPro" id="IPR035992">
    <property type="entry name" value="Ricin_B-like_lectins"/>
</dbReference>